<dbReference type="Pfam" id="PF03399">
    <property type="entry name" value="SAC3_GANP"/>
    <property type="match status" value="1"/>
</dbReference>
<dbReference type="InterPro" id="IPR045107">
    <property type="entry name" value="SAC3/GANP/THP3"/>
</dbReference>
<evidence type="ECO:0000259" key="1">
    <source>
        <dbReference type="Pfam" id="PF03399"/>
    </source>
</evidence>
<accession>A0A9P1N5U9</accession>
<dbReference type="Proteomes" id="UP001152747">
    <property type="component" value="Unassembled WGS sequence"/>
</dbReference>
<name>A0A9P1N5U9_9PELO</name>
<comment type="caution">
    <text evidence="2">The sequence shown here is derived from an EMBL/GenBank/DDBJ whole genome shotgun (WGS) entry which is preliminary data.</text>
</comment>
<feature type="domain" description="SAC3/GANP/THP3 conserved" evidence="1">
    <location>
        <begin position="7"/>
        <end position="275"/>
    </location>
</feature>
<dbReference type="EMBL" id="CANHGI010000004">
    <property type="protein sequence ID" value="CAI5449126.1"/>
    <property type="molecule type" value="Genomic_DNA"/>
</dbReference>
<dbReference type="GO" id="GO:0006406">
    <property type="term" value="P:mRNA export from nucleus"/>
    <property type="evidence" value="ECO:0007669"/>
    <property type="project" value="TreeGrafter"/>
</dbReference>
<proteinExistence type="predicted"/>
<keyword evidence="3" id="KW-1185">Reference proteome</keyword>
<dbReference type="AlphaFoldDB" id="A0A9P1N5U9"/>
<dbReference type="OrthoDB" id="264795at2759"/>
<dbReference type="GO" id="GO:0070390">
    <property type="term" value="C:transcription export complex 2"/>
    <property type="evidence" value="ECO:0007669"/>
    <property type="project" value="TreeGrafter"/>
</dbReference>
<sequence>MAECLEMCPKEEVIFRTKNQLVHLLEATESTSHGLRKYYIGDPKKMVKEYTRSAADTHKYNKPELLRTFPTLVRTVNYLLQLFEEFRDTNFSMIYSFVSDRLRSVRQDMTMQRIKGKQAIELLELMLPFYIETDAICKQEKCVAYDAKLQDLQLEECFGRWFEEIDHSEKRNETLISSFFLRQITKKSTLLQDIRIFLPNSKVVEEIILAYYSKNFIRFFRIFRNLDVILKYSLVDAVFEMRHIAMQIISIGFKSPTAKLDVNLLSNWLGFYEKPCDDFLSFYTDSKNYIQIVNLKLPDLITPEHRFIGSRFQ</sequence>
<dbReference type="PANTHER" id="PTHR12436:SF3">
    <property type="entry name" value="GERMINAL-CENTER ASSOCIATED NUCLEAR PROTEIN"/>
    <property type="match status" value="1"/>
</dbReference>
<dbReference type="PANTHER" id="PTHR12436">
    <property type="entry name" value="80 KDA MCM3-ASSOCIATED PROTEIN"/>
    <property type="match status" value="1"/>
</dbReference>
<gene>
    <name evidence="2" type="ORF">CAMP_LOCUS11763</name>
</gene>
<dbReference type="InterPro" id="IPR005062">
    <property type="entry name" value="SAC3/GANP/THP3_conserved"/>
</dbReference>
<evidence type="ECO:0000313" key="3">
    <source>
        <dbReference type="Proteomes" id="UP001152747"/>
    </source>
</evidence>
<dbReference type="GO" id="GO:0005737">
    <property type="term" value="C:cytoplasm"/>
    <property type="evidence" value="ECO:0007669"/>
    <property type="project" value="TreeGrafter"/>
</dbReference>
<evidence type="ECO:0000313" key="2">
    <source>
        <dbReference type="EMBL" id="CAI5449126.1"/>
    </source>
</evidence>
<organism evidence="2 3">
    <name type="scientific">Caenorhabditis angaria</name>
    <dbReference type="NCBI Taxonomy" id="860376"/>
    <lineage>
        <taxon>Eukaryota</taxon>
        <taxon>Metazoa</taxon>
        <taxon>Ecdysozoa</taxon>
        <taxon>Nematoda</taxon>
        <taxon>Chromadorea</taxon>
        <taxon>Rhabditida</taxon>
        <taxon>Rhabditina</taxon>
        <taxon>Rhabditomorpha</taxon>
        <taxon>Rhabditoidea</taxon>
        <taxon>Rhabditidae</taxon>
        <taxon>Peloderinae</taxon>
        <taxon>Caenorhabditis</taxon>
    </lineage>
</organism>
<dbReference type="Gene3D" id="1.25.40.990">
    <property type="match status" value="1"/>
</dbReference>
<protein>
    <recommendedName>
        <fullName evidence="1">SAC3/GANP/THP3 conserved domain-containing protein</fullName>
    </recommendedName>
</protein>
<reference evidence="2" key="1">
    <citation type="submission" date="2022-11" db="EMBL/GenBank/DDBJ databases">
        <authorList>
            <person name="Kikuchi T."/>
        </authorList>
    </citation>
    <scope>NUCLEOTIDE SEQUENCE</scope>
    <source>
        <strain evidence="2">PS1010</strain>
    </source>
</reference>